<accession>A0ACA9LWM0</accession>
<protein>
    <submittedName>
        <fullName evidence="1">6913_t:CDS:1</fullName>
    </submittedName>
</protein>
<dbReference type="EMBL" id="CAJVPM010008252">
    <property type="protein sequence ID" value="CAG8553664.1"/>
    <property type="molecule type" value="Genomic_DNA"/>
</dbReference>
<reference evidence="1" key="1">
    <citation type="submission" date="2021-06" db="EMBL/GenBank/DDBJ databases">
        <authorList>
            <person name="Kallberg Y."/>
            <person name="Tangrot J."/>
            <person name="Rosling A."/>
        </authorList>
    </citation>
    <scope>NUCLEOTIDE SEQUENCE</scope>
    <source>
        <strain evidence="1">AU212A</strain>
    </source>
</reference>
<evidence type="ECO:0000313" key="1">
    <source>
        <dbReference type="EMBL" id="CAG8553664.1"/>
    </source>
</evidence>
<organism evidence="1 2">
    <name type="scientific">Scutellospora calospora</name>
    <dbReference type="NCBI Taxonomy" id="85575"/>
    <lineage>
        <taxon>Eukaryota</taxon>
        <taxon>Fungi</taxon>
        <taxon>Fungi incertae sedis</taxon>
        <taxon>Mucoromycota</taxon>
        <taxon>Glomeromycotina</taxon>
        <taxon>Glomeromycetes</taxon>
        <taxon>Diversisporales</taxon>
        <taxon>Gigasporaceae</taxon>
        <taxon>Scutellospora</taxon>
    </lineage>
</organism>
<evidence type="ECO:0000313" key="2">
    <source>
        <dbReference type="Proteomes" id="UP000789860"/>
    </source>
</evidence>
<gene>
    <name evidence="1" type="ORF">SCALOS_LOCUS5270</name>
</gene>
<keyword evidence="2" id="KW-1185">Reference proteome</keyword>
<feature type="non-terminal residue" evidence="1">
    <location>
        <position position="1"/>
    </location>
</feature>
<dbReference type="Proteomes" id="UP000789860">
    <property type="component" value="Unassembled WGS sequence"/>
</dbReference>
<name>A0ACA9LWM0_9GLOM</name>
<proteinExistence type="predicted"/>
<sequence>QDNIEISNLDSENDQSFFEDTEEFLENIEIEEFLDEELDNKLTIDILDKEKQQFDDKDIEAGYVGKDEFSINNVVYPATNTTAKWELATLFRELELSNILEHF</sequence>
<comment type="caution">
    <text evidence="1">The sequence shown here is derived from an EMBL/GenBank/DDBJ whole genome shotgun (WGS) entry which is preliminary data.</text>
</comment>